<evidence type="ECO:0000313" key="5">
    <source>
        <dbReference type="EMBL" id="SFB16873.1"/>
    </source>
</evidence>
<evidence type="ECO:0000313" key="6">
    <source>
        <dbReference type="Proteomes" id="UP000198619"/>
    </source>
</evidence>
<protein>
    <submittedName>
        <fullName evidence="5">DNA mismatch repair protein MutH</fullName>
    </submittedName>
</protein>
<dbReference type="SUPFAM" id="SSF52980">
    <property type="entry name" value="Restriction endonuclease-like"/>
    <property type="match status" value="1"/>
</dbReference>
<dbReference type="EMBL" id="FOKI01000015">
    <property type="protein sequence ID" value="SFB16873.1"/>
    <property type="molecule type" value="Genomic_DNA"/>
</dbReference>
<gene>
    <name evidence="5" type="ORF">SAMN04488528_101533</name>
</gene>
<dbReference type="STRING" id="84698.SAMN04488528_101533"/>
<dbReference type="InterPro" id="IPR011337">
    <property type="entry name" value="DNA_rep_MutH/RE_typeII_Sau3AI"/>
</dbReference>
<reference evidence="5 6" key="1">
    <citation type="submission" date="2016-10" db="EMBL/GenBank/DDBJ databases">
        <authorList>
            <person name="de Groot N.N."/>
        </authorList>
    </citation>
    <scope>NUCLEOTIDE SEQUENCE [LARGE SCALE GENOMIC DNA]</scope>
    <source>
        <strain evidence="5 6">DSM 12271</strain>
    </source>
</reference>
<evidence type="ECO:0000256" key="2">
    <source>
        <dbReference type="ARBA" id="ARBA00022759"/>
    </source>
</evidence>
<proteinExistence type="predicted"/>
<dbReference type="InterPro" id="IPR011335">
    <property type="entry name" value="Restrct_endonuc-II-like"/>
</dbReference>
<dbReference type="Pfam" id="PF02976">
    <property type="entry name" value="MutH"/>
    <property type="match status" value="1"/>
</dbReference>
<dbReference type="GO" id="GO:0003677">
    <property type="term" value="F:DNA binding"/>
    <property type="evidence" value="ECO:0007669"/>
    <property type="project" value="InterPro"/>
</dbReference>
<dbReference type="InterPro" id="IPR037057">
    <property type="entry name" value="DNA_rep_MutH/T2_RE_sf"/>
</dbReference>
<feature type="domain" description="DNA mismatch repair MutH/Type II restriction enzyme Sau3AI" evidence="4">
    <location>
        <begin position="50"/>
        <end position="113"/>
    </location>
</feature>
<dbReference type="RefSeq" id="WP_090041300.1">
    <property type="nucleotide sequence ID" value="NZ_FOKI01000015.1"/>
</dbReference>
<keyword evidence="6" id="KW-1185">Reference proteome</keyword>
<dbReference type="GO" id="GO:0004519">
    <property type="term" value="F:endonuclease activity"/>
    <property type="evidence" value="ECO:0007669"/>
    <property type="project" value="UniProtKB-KW"/>
</dbReference>
<dbReference type="GO" id="GO:0016787">
    <property type="term" value="F:hydrolase activity"/>
    <property type="evidence" value="ECO:0007669"/>
    <property type="project" value="UniProtKB-KW"/>
</dbReference>
<name>A0A1I0YXS8_9CLOT</name>
<sequence>MKLDEAKKLIDALAGKRFGQVLKQEQMTDIIKNKGKSGQLLEITLGLNLSNTNLDFEDGELKTNKCDTTGKPLETMFITQISTMIDELLNGKDFYESNLYKKINNLLYVPISKVGDPSEWMFLPCVHVNLDDNKFHDLKLQLEKDYYSICNQLNEHIKTSSDGFIHTSNGEYIQIRSKDSKPYHPIYSDIYKKEVSNKNHAFYFKKEFMKYIVNIK</sequence>
<organism evidence="5 6">
    <name type="scientific">Clostridium frigidicarnis</name>
    <dbReference type="NCBI Taxonomy" id="84698"/>
    <lineage>
        <taxon>Bacteria</taxon>
        <taxon>Bacillati</taxon>
        <taxon>Bacillota</taxon>
        <taxon>Clostridia</taxon>
        <taxon>Eubacteriales</taxon>
        <taxon>Clostridiaceae</taxon>
        <taxon>Clostridium</taxon>
    </lineage>
</organism>
<accession>A0A1I0YXS8</accession>
<evidence type="ECO:0000256" key="3">
    <source>
        <dbReference type="ARBA" id="ARBA00022801"/>
    </source>
</evidence>
<keyword evidence="2" id="KW-0255">Endonuclease</keyword>
<dbReference type="OrthoDB" id="6648506at2"/>
<keyword evidence="1" id="KW-0540">Nuclease</keyword>
<keyword evidence="3" id="KW-0378">Hydrolase</keyword>
<evidence type="ECO:0000259" key="4">
    <source>
        <dbReference type="Pfam" id="PF02976"/>
    </source>
</evidence>
<dbReference type="Proteomes" id="UP000198619">
    <property type="component" value="Unassembled WGS sequence"/>
</dbReference>
<dbReference type="AlphaFoldDB" id="A0A1I0YXS8"/>
<evidence type="ECO:0000256" key="1">
    <source>
        <dbReference type="ARBA" id="ARBA00022722"/>
    </source>
</evidence>
<dbReference type="Gene3D" id="3.40.600.10">
    <property type="entry name" value="DNA mismatch repair MutH/Restriction endonuclease, type II"/>
    <property type="match status" value="1"/>
</dbReference>